<dbReference type="PROSITE" id="PS52019">
    <property type="entry name" value="PKS_MFAS_DH"/>
    <property type="match status" value="1"/>
</dbReference>
<keyword evidence="7" id="KW-0012">Acyltransferase</keyword>
<dbReference type="InterPro" id="IPR011032">
    <property type="entry name" value="GroES-like_sf"/>
</dbReference>
<dbReference type="SUPFAM" id="SSF53901">
    <property type="entry name" value="Thiolase-like"/>
    <property type="match status" value="2"/>
</dbReference>
<dbReference type="RefSeq" id="WP_275307875.1">
    <property type="nucleotide sequence ID" value="NZ_CP095749.1"/>
</dbReference>
<dbReference type="CDD" id="cd08956">
    <property type="entry name" value="KR_3_FAS_SDR_x"/>
    <property type="match status" value="1"/>
</dbReference>
<dbReference type="InterPro" id="IPR009081">
    <property type="entry name" value="PP-bd_ACP"/>
</dbReference>
<feature type="domain" description="Carrier" evidence="10">
    <location>
        <begin position="2959"/>
        <end position="3034"/>
    </location>
</feature>
<dbReference type="InterPro" id="IPR006162">
    <property type="entry name" value="Ppantetheine_attach_site"/>
</dbReference>
<evidence type="ECO:0000259" key="11">
    <source>
        <dbReference type="PROSITE" id="PS52004"/>
    </source>
</evidence>
<dbReference type="InterPro" id="IPR013154">
    <property type="entry name" value="ADH-like_N"/>
</dbReference>
<dbReference type="PROSITE" id="PS01162">
    <property type="entry name" value="QOR_ZETA_CRYSTAL"/>
    <property type="match status" value="1"/>
</dbReference>
<evidence type="ECO:0000256" key="9">
    <source>
        <dbReference type="SAM" id="MobiDB-lite"/>
    </source>
</evidence>
<dbReference type="SUPFAM" id="SSF51735">
    <property type="entry name" value="NAD(P)-binding Rossmann-fold domains"/>
    <property type="match status" value="3"/>
</dbReference>
<dbReference type="InterPro" id="IPR020807">
    <property type="entry name" value="PKS_DH"/>
</dbReference>
<dbReference type="InterPro" id="IPR020843">
    <property type="entry name" value="ER"/>
</dbReference>
<feature type="active site" description="Proton acceptor; for dehydratase activity" evidence="8">
    <location>
        <position position="1924"/>
    </location>
</feature>
<dbReference type="InterPro" id="IPR016039">
    <property type="entry name" value="Thiolase-like"/>
</dbReference>
<proteinExistence type="predicted"/>
<keyword evidence="14" id="KW-1185">Reference proteome</keyword>
<feature type="region of interest" description="Disordered" evidence="9">
    <location>
        <begin position="880"/>
        <end position="901"/>
    </location>
</feature>
<evidence type="ECO:0000256" key="3">
    <source>
        <dbReference type="ARBA" id="ARBA00022553"/>
    </source>
</evidence>
<dbReference type="Pfam" id="PF16197">
    <property type="entry name" value="KAsynt_C_assoc"/>
    <property type="match status" value="2"/>
</dbReference>
<dbReference type="InterPro" id="IPR013968">
    <property type="entry name" value="PKS_KR"/>
</dbReference>
<protein>
    <submittedName>
        <fullName evidence="13">Type I polyketide synthase</fullName>
    </submittedName>
</protein>
<dbReference type="InterPro" id="IPR002364">
    <property type="entry name" value="Quin_OxRdtase/zeta-crystal_CS"/>
</dbReference>
<name>A0ABY8A7E1_9ACTN</name>
<dbReference type="EMBL" id="CP095749">
    <property type="protein sequence ID" value="WEB40713.1"/>
    <property type="molecule type" value="Genomic_DNA"/>
</dbReference>
<evidence type="ECO:0000313" key="14">
    <source>
        <dbReference type="Proteomes" id="UP001218629"/>
    </source>
</evidence>
<dbReference type="CDD" id="cd05195">
    <property type="entry name" value="enoyl_red"/>
    <property type="match status" value="1"/>
</dbReference>
<dbReference type="SMART" id="SM00823">
    <property type="entry name" value="PKS_PP"/>
    <property type="match status" value="2"/>
</dbReference>
<evidence type="ECO:0000256" key="8">
    <source>
        <dbReference type="PROSITE-ProRule" id="PRU01363"/>
    </source>
</evidence>
<dbReference type="InterPro" id="IPR020841">
    <property type="entry name" value="PKS_Beta-ketoAc_synthase_dom"/>
</dbReference>
<dbReference type="InterPro" id="IPR032821">
    <property type="entry name" value="PKS_assoc"/>
</dbReference>
<evidence type="ECO:0000256" key="4">
    <source>
        <dbReference type="ARBA" id="ARBA00022679"/>
    </source>
</evidence>
<keyword evidence="2" id="KW-0596">Phosphopantetheine</keyword>
<keyword evidence="6" id="KW-0511">Multifunctional enzyme</keyword>
<dbReference type="InterPro" id="IPR050091">
    <property type="entry name" value="PKS_NRPS_Biosynth_Enz"/>
</dbReference>
<dbReference type="Pfam" id="PF14765">
    <property type="entry name" value="PS-DH"/>
    <property type="match status" value="1"/>
</dbReference>
<dbReference type="InterPro" id="IPR016035">
    <property type="entry name" value="Acyl_Trfase/lysoPLipase"/>
</dbReference>
<accession>A0ABY8A7E1</accession>
<keyword evidence="3" id="KW-0597">Phosphoprotein</keyword>
<dbReference type="PROSITE" id="PS52004">
    <property type="entry name" value="KS3_2"/>
    <property type="match status" value="2"/>
</dbReference>
<evidence type="ECO:0000256" key="7">
    <source>
        <dbReference type="ARBA" id="ARBA00023315"/>
    </source>
</evidence>
<evidence type="ECO:0000256" key="2">
    <source>
        <dbReference type="ARBA" id="ARBA00022450"/>
    </source>
</evidence>
<evidence type="ECO:0000259" key="10">
    <source>
        <dbReference type="PROSITE" id="PS50075"/>
    </source>
</evidence>
<dbReference type="InterPro" id="IPR018201">
    <property type="entry name" value="Ketoacyl_synth_AS"/>
</dbReference>
<dbReference type="InterPro" id="IPR049551">
    <property type="entry name" value="PKS_DH_C"/>
</dbReference>
<dbReference type="Gene3D" id="3.90.180.10">
    <property type="entry name" value="Medium-chain alcohol dehydrogenases, catalytic domain"/>
    <property type="match status" value="1"/>
</dbReference>
<feature type="region of interest" description="N-terminal hotdog fold" evidence="8">
    <location>
        <begin position="1892"/>
        <end position="2017"/>
    </location>
</feature>
<feature type="domain" description="PKS/mFAS DH" evidence="12">
    <location>
        <begin position="1892"/>
        <end position="2162"/>
    </location>
</feature>
<dbReference type="Pfam" id="PF21089">
    <property type="entry name" value="PKS_DH_N"/>
    <property type="match status" value="1"/>
</dbReference>
<dbReference type="Pfam" id="PF02801">
    <property type="entry name" value="Ketoacyl-synt_C"/>
    <property type="match status" value="2"/>
</dbReference>
<dbReference type="SMART" id="SM00822">
    <property type="entry name" value="PKS_KR"/>
    <property type="match status" value="1"/>
</dbReference>
<sequence>MTTGSVPDTTARPDDVAVIGLSCRLPGAADPDAFWRLLTGGESAVTATGSERWDAAAAAAEPALRFGAFLDRVDTFDAAFFGISPREAEAMDPQQRLMLELGWEALENAGIVPADVRDSPLGVFVGAASDDYAKLLHRGGAAGINQHTLTGSHRSALANRLSYFLGVHGPSLVVDTAQSSALVAVHLACESLRRGESTLALAAGVNLNLAPESALGAARFGGLSPDGRSFTFDERANGYVRGEGGGAVLLKPLAAAVADGDPVYCVIRGSATNNDGGTESLTVPSPAAQQAVLHEACRRAAIAPTDVQYVELHGTGTRVGDPIEAAALGAVFGADRPAGEPLLVGSAKTNVGHLEGAAGIVGLIKAVLSVARRELPPSLNFQQPNPRIPLTDLNLRVRTESGAWPSPDRQLVAGVSSFGMGGTNCHVLLTEWATAPVEPVAHTRSVVPWVLSARTEPALRAQAQRLLDHLDTAHPAQPLDVAHALATTRTTFEHRAVLLGTDHEEFRTGLAALADGRPAAGVLQGKAAPGPVAYLFSGQGSQRVGMGRELHAELPEFAAAFDEVCAAFDAHLDRPLKQLVFDGDAELLDQTGYTQPALFAVEVALFRLFEKWGVRPDFVAGHSIGELAAAHVAGVLSLPDAAALVAARARLMQALPAGGAMVAVQASEDEVRPLLSPEVGIAAVNGPTATVLSGATDAVLETAARLAAQGRKTKQLRVSHAFHSPLMDAMLADFRQVAEALTYHAPALPVISNVTGRPAGDGELCTPDYWVRHVRETVRFLDGVRWLADQGVTTLVELGPDGTLTGMARDCAPDASCVPALRADRPEPAALSAALGALHLSGLSPHWPAVFAGTGARPVPLPTYAFQRRRYWADAAAERSPIPVDPPAAQETASPRQRIDQLPESERARAVLDLVRTRIAVVLGHDAAEEVEVDRQFRDLGFTSLTSVELRDQLSTATGLALSPTLLFDFPTPQAVADRLLVELFGTGTETDGDRPTAAAADEPVAIVGMACRFPGDVGSPEDLWRLVVTGGDGITEFPTDRGWDIEALYDPDPEQPGKTYTRYGGFLHDAGEFDPAFFGISPREAQAMDPQQRLLLETSWEALERAGIAPATLRGSRAGVFVGAMSQEYGPRLYEGADGHDGYLLTGNTASVASGRVAYTLGLEGPAVTVDTACSSSLVALHLAAQSLRQGECTFALAGGAAIMSGPGMFVEFSRQRGLAADGRCKAFSASADGTAWAEGVGMLALERLSDARRNGHPVLAVLRGSAVNQDGASNGLTAPNGPSQQRVIRQALANAGLDASDVDAVEAHGTGTSLGDPIEAQAILATYGQERERPVWLGSLKSNIGHAQAAAGVGGVVKMVLAMRHGVLPKTLHVDEPTSKVDWSAGAVSLLTEQVAWPRTDAPRRAAVSSFGISGTNAHVILEEAPPQVEAEPVAASVGAVPGVVPWVVSGKTEAALRAQASRLLSYVDSMPELDPVDVGLSLAAGRAAFEHRAAVVGADLAAFRGGLAALADATAAPGVVQGTVAGDRAVFVFPGQGAQWVGMAVELLDSSPVFADSMRACAQALAPHIEWSLLDVLADAEALERVDVVQPVLFAVMVSLAALWRSYGVEPAAVVGHSQGEIAAACVAGALSLDDAARVVALRSKALLALSGRGGMVSVSLPADEVAERLERWDGRISVAAVNGPGSIVVSGDVDALDELLADCEESGVRARRIPVDYASHSAHVEEIREELLTILAGIAPRPSQVPFFSTVTVERIDTSVLDAEYWYRNLRQTVRFEETVQLLAEQGHRLFVESSAHPVLAMGIQETSEQIVALGSLRRDEGGLDRFLLSLAEAHVQGVSVDWSAVFPDARRVDDLPTYAFQRQRYWLNARGAQAVNVSSVGLREAGHPLLGAAVELPDSGGVVLTGLLSLAAHPWLADHGVRDSVLLPGTAFLELAIRAGDQVGCDRVAELTLEAPLVLPAHGGIAIRVSVGADDGSGTRTLAVHARSEDDAAEPQWVRHAAGVLASGPTDAFDLSVWPPAGAVAVDWDGGYDRWTELGYRYGPAFQGLKSWWRSGEDIFAEVELAPELAPDAARFGLHPALLDAALHAVVGEGPECRLPFVWSGVSLQATGATAARVMISPAGPDAVSLRLADVAGRPVASVESLALRPMAADQVRTGLPEALFRVDWNELAPPSEPAGRAGSWALVGADEFKLGVALGDLETFGDIGALPHGAVPDVVLAACVDDFGLPVAEATHRAVARALELVQAWLADERFADSRLVFLTRGAVAAEPGKGVLDLVNAPVWGLVRSAQAENPGRFVLVDLDDHDVSAALPAALASDEPQLAVREGVLYAPRLGRPTADETLTPPQGSTTWRLDITDKGTLENLALVDLPEASRPLADGEVRVGIRAAGVNFRDVVLALGMVPDQEVLGSEGSGVVLEVGPGVTGLAPGDTVMGLFTGAFGPVAIADRRLLVGMPSGWSFAQAASVPVVFLTAYHALRHDAGLRAGESVLIHAAAGGVGMAAVQLARHWGAEVFGTASPGKWDVLRSLGLDDAHIASSRTLDFADKFSSGLDVVLNSLVREFVDASLRLLRNDGRFVEIGKTDIRDADEVTAEHPGVRYRVYDLLTTDPDLVAEMLGELVGLFGRGVLRPLPVRGWDVRRAPEALRFLSQARHVGKLVLTVPRGVDPEGTALVTGATGVLGGLVARHLVVEHGVRRLVLVGRRGVEAPGAAELVAELTGLGASVSVAACDAADRDELAGVLAGVSREHPLTAVVHAAGVLDDGVVGSLSAERLAAVLRPKVDAAWNLHELTAGLDLSLFVLFSSVSGTLGGAGQANYAAANVFLDGLAAHRRALGLSGVSLAWGLWARSSGMTGHLGDVDVQRMTRVGVGALSVDEGLALFDAAIGRPEATVVPMRLDTRTLRSQDQVPALMSGIVRGTTRRTAAVATQQADASSLAGRLSGLSEVDRQQLVLDLVCEHTATVLGHGTASSVDAGQAFKELGFDSLTAVELRNRLNAATGLRLRATLVFDHPTPAALAAHLRAELLPEEAPAAVSVLTELDRLERSFAALDPDDGLRAEVRARLQGLLSNTPEGTEDADAGVATRLESATTDELFDFIDSELGMS</sequence>
<dbReference type="Gene3D" id="3.40.50.11460">
    <property type="match status" value="1"/>
</dbReference>
<dbReference type="InterPro" id="IPR057326">
    <property type="entry name" value="KR_dom"/>
</dbReference>
<evidence type="ECO:0000313" key="13">
    <source>
        <dbReference type="EMBL" id="WEB40713.1"/>
    </source>
</evidence>
<feature type="domain" description="Ketosynthase family 3 (KS3)" evidence="11">
    <location>
        <begin position="13"/>
        <end position="431"/>
    </location>
</feature>
<dbReference type="InterPro" id="IPR036291">
    <property type="entry name" value="NAD(P)-bd_dom_sf"/>
</dbReference>
<dbReference type="Pfam" id="PF08659">
    <property type="entry name" value="KR"/>
    <property type="match status" value="1"/>
</dbReference>
<dbReference type="Gene3D" id="3.30.70.3290">
    <property type="match status" value="2"/>
</dbReference>
<dbReference type="SUPFAM" id="SSF52151">
    <property type="entry name" value="FabD/lysophospholipase-like"/>
    <property type="match status" value="2"/>
</dbReference>
<dbReference type="Pfam" id="PF00550">
    <property type="entry name" value="PP-binding"/>
    <property type="match status" value="2"/>
</dbReference>
<dbReference type="InterPro" id="IPR055123">
    <property type="entry name" value="SpnB-like_Rossmann"/>
</dbReference>
<dbReference type="Pfam" id="PF13602">
    <property type="entry name" value="ADH_zinc_N_2"/>
    <property type="match status" value="1"/>
</dbReference>
<dbReference type="Gene3D" id="1.10.1200.10">
    <property type="entry name" value="ACP-like"/>
    <property type="match status" value="2"/>
</dbReference>
<dbReference type="SMART" id="SM00826">
    <property type="entry name" value="PKS_DH"/>
    <property type="match status" value="1"/>
</dbReference>
<dbReference type="Pfam" id="PF22953">
    <property type="entry name" value="SpnB_Rossmann"/>
    <property type="match status" value="1"/>
</dbReference>
<dbReference type="Pfam" id="PF00109">
    <property type="entry name" value="ketoacyl-synt"/>
    <property type="match status" value="2"/>
</dbReference>
<dbReference type="SMART" id="SM00829">
    <property type="entry name" value="PKS_ER"/>
    <property type="match status" value="1"/>
</dbReference>
<dbReference type="PROSITE" id="PS00012">
    <property type="entry name" value="PHOSPHOPANTETHEINE"/>
    <property type="match status" value="1"/>
</dbReference>
<evidence type="ECO:0000256" key="6">
    <source>
        <dbReference type="ARBA" id="ARBA00023268"/>
    </source>
</evidence>
<dbReference type="InterPro" id="IPR020806">
    <property type="entry name" value="PKS_PP-bd"/>
</dbReference>
<evidence type="ECO:0000256" key="1">
    <source>
        <dbReference type="ARBA" id="ARBA00004792"/>
    </source>
</evidence>
<dbReference type="Pfam" id="PF08240">
    <property type="entry name" value="ADH_N"/>
    <property type="match status" value="1"/>
</dbReference>
<dbReference type="SUPFAM" id="SSF50129">
    <property type="entry name" value="GroES-like"/>
    <property type="match status" value="1"/>
</dbReference>
<dbReference type="SUPFAM" id="SSF47336">
    <property type="entry name" value="ACP-like"/>
    <property type="match status" value="2"/>
</dbReference>
<reference evidence="13 14" key="1">
    <citation type="submission" date="2022-03" db="EMBL/GenBank/DDBJ databases">
        <title>Streptomyces yunnanensis P86,complete genome.</title>
        <authorList>
            <person name="Chen S."/>
            <person name="Zhang Q."/>
        </authorList>
    </citation>
    <scope>NUCLEOTIDE SEQUENCE [LARGE SCALE GENOMIC DNA]</scope>
    <source>
        <strain evidence="13 14">P86</strain>
    </source>
</reference>
<dbReference type="Gene3D" id="3.10.129.110">
    <property type="entry name" value="Polyketide synthase dehydratase"/>
    <property type="match status" value="1"/>
</dbReference>
<dbReference type="InterPro" id="IPR014031">
    <property type="entry name" value="Ketoacyl_synth_C"/>
</dbReference>
<dbReference type="Gene3D" id="3.40.366.10">
    <property type="entry name" value="Malonyl-Coenzyme A Acyl Carrier Protein, domain 2"/>
    <property type="match status" value="2"/>
</dbReference>
<feature type="domain" description="Carrier" evidence="10">
    <location>
        <begin position="909"/>
        <end position="984"/>
    </location>
</feature>
<dbReference type="SMART" id="SM00827">
    <property type="entry name" value="PKS_AT"/>
    <property type="match status" value="2"/>
</dbReference>
<dbReference type="InterPro" id="IPR001227">
    <property type="entry name" value="Ac_transferase_dom_sf"/>
</dbReference>
<feature type="domain" description="Ketosynthase family 3 (KS3)" evidence="11">
    <location>
        <begin position="1002"/>
        <end position="1426"/>
    </location>
</feature>
<dbReference type="InterPro" id="IPR042104">
    <property type="entry name" value="PKS_dehydratase_sf"/>
</dbReference>
<dbReference type="InterPro" id="IPR014030">
    <property type="entry name" value="Ketoacyl_synth_N"/>
</dbReference>
<dbReference type="InterPro" id="IPR036736">
    <property type="entry name" value="ACP-like_sf"/>
</dbReference>
<dbReference type="PROSITE" id="PS00606">
    <property type="entry name" value="KS3_1"/>
    <property type="match status" value="1"/>
</dbReference>
<dbReference type="SMART" id="SM01294">
    <property type="entry name" value="PKS_PP_betabranch"/>
    <property type="match status" value="1"/>
</dbReference>
<feature type="active site" description="Proton donor; for dehydratase activity" evidence="8">
    <location>
        <position position="2089"/>
    </location>
</feature>
<gene>
    <name evidence="13" type="ORF">MOV08_16440</name>
</gene>
<organism evidence="13 14">
    <name type="scientific">Streptomyces yunnanensis</name>
    <dbReference type="NCBI Taxonomy" id="156453"/>
    <lineage>
        <taxon>Bacteria</taxon>
        <taxon>Bacillati</taxon>
        <taxon>Actinomycetota</taxon>
        <taxon>Actinomycetes</taxon>
        <taxon>Kitasatosporales</taxon>
        <taxon>Streptomycetaceae</taxon>
        <taxon>Streptomyces</taxon>
    </lineage>
</organism>
<dbReference type="PROSITE" id="PS50075">
    <property type="entry name" value="CARRIER"/>
    <property type="match status" value="2"/>
</dbReference>
<comment type="pathway">
    <text evidence="1">Antibiotic biosynthesis.</text>
</comment>
<dbReference type="Proteomes" id="UP001218629">
    <property type="component" value="Chromosome"/>
</dbReference>
<dbReference type="Gene3D" id="3.40.50.720">
    <property type="entry name" value="NAD(P)-binding Rossmann-like Domain"/>
    <property type="match status" value="1"/>
</dbReference>
<dbReference type="Pfam" id="PF00698">
    <property type="entry name" value="Acyl_transf_1"/>
    <property type="match status" value="2"/>
</dbReference>
<feature type="region of interest" description="C-terminal hotdog fold" evidence="8">
    <location>
        <begin position="2028"/>
        <end position="2162"/>
    </location>
</feature>
<dbReference type="InterPro" id="IPR016036">
    <property type="entry name" value="Malonyl_transacylase_ACP-bd"/>
</dbReference>
<dbReference type="SUPFAM" id="SSF55048">
    <property type="entry name" value="Probable ACP-binding domain of malonyl-CoA ACP transacylase"/>
    <property type="match status" value="2"/>
</dbReference>
<dbReference type="Gene3D" id="3.40.47.10">
    <property type="match status" value="2"/>
</dbReference>
<dbReference type="InterPro" id="IPR049900">
    <property type="entry name" value="PKS_mFAS_DH"/>
</dbReference>
<dbReference type="PANTHER" id="PTHR43775:SF51">
    <property type="entry name" value="INACTIVE PHENOLPHTHIOCEROL SYNTHESIS POLYKETIDE SYNTHASE TYPE I PKS1-RELATED"/>
    <property type="match status" value="1"/>
</dbReference>
<dbReference type="CDD" id="cd00833">
    <property type="entry name" value="PKS"/>
    <property type="match status" value="2"/>
</dbReference>
<dbReference type="PANTHER" id="PTHR43775">
    <property type="entry name" value="FATTY ACID SYNTHASE"/>
    <property type="match status" value="1"/>
</dbReference>
<dbReference type="InterPro" id="IPR014043">
    <property type="entry name" value="Acyl_transferase_dom"/>
</dbReference>
<dbReference type="SMART" id="SM00825">
    <property type="entry name" value="PKS_KS"/>
    <property type="match status" value="2"/>
</dbReference>
<evidence type="ECO:0000256" key="5">
    <source>
        <dbReference type="ARBA" id="ARBA00023194"/>
    </source>
</evidence>
<evidence type="ECO:0000259" key="12">
    <source>
        <dbReference type="PROSITE" id="PS52019"/>
    </source>
</evidence>
<keyword evidence="4" id="KW-0808">Transferase</keyword>
<keyword evidence="5" id="KW-0045">Antibiotic biosynthesis</keyword>
<dbReference type="InterPro" id="IPR049552">
    <property type="entry name" value="PKS_DH_N"/>
</dbReference>